<dbReference type="GO" id="GO:0006606">
    <property type="term" value="P:protein import into nucleus"/>
    <property type="evidence" value="ECO:0007669"/>
    <property type="project" value="TreeGrafter"/>
</dbReference>
<reference evidence="2 3" key="1">
    <citation type="journal article" date="2023" name="Elife">
        <title>Identification of key yeast species and microbe-microbe interactions impacting larval growth of Drosophila in the wild.</title>
        <authorList>
            <person name="Mure A."/>
            <person name="Sugiura Y."/>
            <person name="Maeda R."/>
            <person name="Honda K."/>
            <person name="Sakurai N."/>
            <person name="Takahashi Y."/>
            <person name="Watada M."/>
            <person name="Katoh T."/>
            <person name="Gotoh A."/>
            <person name="Gotoh Y."/>
            <person name="Taniguchi I."/>
            <person name="Nakamura K."/>
            <person name="Hayashi T."/>
            <person name="Katayama T."/>
            <person name="Uemura T."/>
            <person name="Hattori Y."/>
        </authorList>
    </citation>
    <scope>NUCLEOTIDE SEQUENCE [LARGE SCALE GENOMIC DNA]</scope>
    <source>
        <strain evidence="2 3">KH-74</strain>
    </source>
</reference>
<feature type="region of interest" description="Disordered" evidence="1">
    <location>
        <begin position="241"/>
        <end position="261"/>
    </location>
</feature>
<dbReference type="AlphaFoldDB" id="A0AAV5RTI4"/>
<dbReference type="Proteomes" id="UP001377567">
    <property type="component" value="Unassembled WGS sequence"/>
</dbReference>
<dbReference type="GO" id="GO:0070762">
    <property type="term" value="C:nuclear pore transmembrane ring"/>
    <property type="evidence" value="ECO:0007669"/>
    <property type="project" value="TreeGrafter"/>
</dbReference>
<dbReference type="EMBL" id="BTGD01000001">
    <property type="protein sequence ID" value="GMM53869.1"/>
    <property type="molecule type" value="Genomic_DNA"/>
</dbReference>
<evidence type="ECO:0000256" key="1">
    <source>
        <dbReference type="SAM" id="MobiDB-lite"/>
    </source>
</evidence>
<comment type="caution">
    <text evidence="2">The sequence shown here is derived from an EMBL/GenBank/DDBJ whole genome shotgun (WGS) entry which is preliminary data.</text>
</comment>
<dbReference type="Pfam" id="PF08058">
    <property type="entry name" value="NPCC"/>
    <property type="match status" value="1"/>
</dbReference>
<dbReference type="GO" id="GO:0030474">
    <property type="term" value="P:spindle pole body duplication"/>
    <property type="evidence" value="ECO:0007669"/>
    <property type="project" value="TreeGrafter"/>
</dbReference>
<gene>
    <name evidence="2" type="ORF">DAKH74_004850</name>
</gene>
<organism evidence="2 3">
    <name type="scientific">Maudiozyma humilis</name>
    <name type="common">Sour dough yeast</name>
    <name type="synonym">Kazachstania humilis</name>
    <dbReference type="NCBI Taxonomy" id="51915"/>
    <lineage>
        <taxon>Eukaryota</taxon>
        <taxon>Fungi</taxon>
        <taxon>Dikarya</taxon>
        <taxon>Ascomycota</taxon>
        <taxon>Saccharomycotina</taxon>
        <taxon>Saccharomycetes</taxon>
        <taxon>Saccharomycetales</taxon>
        <taxon>Saccharomycetaceae</taxon>
        <taxon>Maudiozyma</taxon>
    </lineage>
</organism>
<proteinExistence type="predicted"/>
<accession>A0AAV5RTI4</accession>
<dbReference type="PANTHER" id="PTHR28003">
    <property type="entry name" value="NUCLEOPORIN POM34"/>
    <property type="match status" value="1"/>
</dbReference>
<dbReference type="PANTHER" id="PTHR28003:SF1">
    <property type="entry name" value="NUCLEOPORIN POM34"/>
    <property type="match status" value="1"/>
</dbReference>
<evidence type="ECO:0000313" key="2">
    <source>
        <dbReference type="EMBL" id="GMM53869.1"/>
    </source>
</evidence>
<name>A0AAV5RTI4_MAUHU</name>
<feature type="region of interest" description="Disordered" evidence="1">
    <location>
        <begin position="38"/>
        <end position="69"/>
    </location>
</feature>
<feature type="compositionally biased region" description="Polar residues" evidence="1">
    <location>
        <begin position="249"/>
        <end position="258"/>
    </location>
</feature>
<sequence>MSRNFASPSRSMSPEQLHSIRQRLVTDTPKLYKENVLSYPDLQPPRQPEVGSSKYGMHVPADSHQHKDPSFHLQNLSLHDSKTAATTTTNQQQEQRDEVLMDDFSRMDTKLGDFENPALQKLLKRSVNKEQEFSTFVTNIISLSLWNLFSNFVKLFVSHTTTGKQLRVQLYKKINRVDWIQDILANDYVKYVAGTVTWNRVNCAFHLLVCYNLVLSVWRLLSNGRTSDLHLSAKQRQLLGLKGGKGKGSQHSGSNDISAASMRKPHIIQTPKPNEAADSNRVIPDQAETPFLFKSLKTPNRAKQNEPAQTQYLPYSQPKFQQSAQFGGRSSVFGDVQRAGPGYGSAMGNQARQPAAQFQQQPVNKAYVASPRYSYIMNSPGAHHL</sequence>
<dbReference type="GO" id="GO:0005640">
    <property type="term" value="C:nuclear outer membrane"/>
    <property type="evidence" value="ECO:0007669"/>
    <property type="project" value="TreeGrafter"/>
</dbReference>
<keyword evidence="3" id="KW-1185">Reference proteome</keyword>
<evidence type="ECO:0000313" key="3">
    <source>
        <dbReference type="Proteomes" id="UP001377567"/>
    </source>
</evidence>
<protein>
    <submittedName>
        <fullName evidence="2">Pom34 protein</fullName>
    </submittedName>
</protein>
<dbReference type="InterPro" id="IPR012578">
    <property type="entry name" value="Nucl_pore_cmplx"/>
</dbReference>